<dbReference type="InterPro" id="IPR002110">
    <property type="entry name" value="Ankyrin_rpt"/>
</dbReference>
<feature type="compositionally biased region" description="Basic and acidic residues" evidence="4">
    <location>
        <begin position="428"/>
        <end position="448"/>
    </location>
</feature>
<dbReference type="Pfam" id="PF13637">
    <property type="entry name" value="Ank_4"/>
    <property type="match status" value="1"/>
</dbReference>
<gene>
    <name evidence="5" type="ORF">AAG570_012895</name>
</gene>
<feature type="repeat" description="ANK" evidence="3">
    <location>
        <begin position="302"/>
        <end position="334"/>
    </location>
</feature>
<proteinExistence type="predicted"/>
<dbReference type="Proteomes" id="UP001558652">
    <property type="component" value="Unassembled WGS sequence"/>
</dbReference>
<dbReference type="InterPro" id="IPR051165">
    <property type="entry name" value="Multifunctional_ANK_Repeat"/>
</dbReference>
<dbReference type="Gene3D" id="1.25.40.20">
    <property type="entry name" value="Ankyrin repeat-containing domain"/>
    <property type="match status" value="2"/>
</dbReference>
<feature type="region of interest" description="Disordered" evidence="4">
    <location>
        <begin position="421"/>
        <end position="448"/>
    </location>
</feature>
<name>A0ABD0YFH8_9HEMI</name>
<evidence type="ECO:0000256" key="4">
    <source>
        <dbReference type="SAM" id="MobiDB-lite"/>
    </source>
</evidence>
<dbReference type="PANTHER" id="PTHR24123:SF33">
    <property type="entry name" value="PROTEIN HOS4"/>
    <property type="match status" value="1"/>
</dbReference>
<evidence type="ECO:0000256" key="3">
    <source>
        <dbReference type="PROSITE-ProRule" id="PRU00023"/>
    </source>
</evidence>
<comment type="caution">
    <text evidence="5">The sequence shown here is derived from an EMBL/GenBank/DDBJ whole genome shotgun (WGS) entry which is preliminary data.</text>
</comment>
<dbReference type="SUPFAM" id="SSF48403">
    <property type="entry name" value="Ankyrin repeat"/>
    <property type="match status" value="1"/>
</dbReference>
<sequence length="448" mass="51271">MESEPNKNKRMVEALVSQRYRRTGDVRPVWWKLVVFKYVSIPSKDSFEINRGYTLLRVNILLTRASCYEDPSEQLLKAFQNKKIDKFKDLLSDPSNFTDNPELNCKNFDLEDEDKLTASSILEKYDDPELYNLIQQIRPRDKKENKKTLFQMWELLEDDKDEEFIKALTNKEYEGNLDVQKRPFMEYCAEYGKEKVLKELLNNGFSPNGSKPKQVIENAQQEDTPIMIAIKKGYVNIVNMLLSNDSDLTPVNGENVFHKAILGSTQEPDLPANNTLTNHNECLQILLKNSRSKSYLNCVNYKGNSPLHFAAIHNRKQMIEELLKAGAYIGGCNNAGKPALALVPTELLRSHLDECIIENKESPQHENYEINLKYNLLDPHNDVGNGDIEANNSKCPFNYETQALVYMSKMPEMEVDTEPLSAAATCADPRRPDLGVKDRGAMSSQMER</sequence>
<reference evidence="5 6" key="1">
    <citation type="submission" date="2024-07" db="EMBL/GenBank/DDBJ databases">
        <title>Chromosome-level genome assembly of the water stick insect Ranatra chinensis (Heteroptera: Nepidae).</title>
        <authorList>
            <person name="Liu X."/>
        </authorList>
    </citation>
    <scope>NUCLEOTIDE SEQUENCE [LARGE SCALE GENOMIC DNA]</scope>
    <source>
        <strain evidence="5">Cailab_2021Rc</strain>
        <tissue evidence="5">Muscle</tissue>
    </source>
</reference>
<dbReference type="PROSITE" id="PS50297">
    <property type="entry name" value="ANK_REP_REGION"/>
    <property type="match status" value="2"/>
</dbReference>
<evidence type="ECO:0000313" key="5">
    <source>
        <dbReference type="EMBL" id="KAL1129951.1"/>
    </source>
</evidence>
<dbReference type="SMART" id="SM00248">
    <property type="entry name" value="ANK"/>
    <property type="match status" value="4"/>
</dbReference>
<dbReference type="AlphaFoldDB" id="A0ABD0YFH8"/>
<dbReference type="PANTHER" id="PTHR24123">
    <property type="entry name" value="ANKYRIN REPEAT-CONTAINING"/>
    <property type="match status" value="1"/>
</dbReference>
<dbReference type="PROSITE" id="PS50088">
    <property type="entry name" value="ANK_REPEAT"/>
    <property type="match status" value="2"/>
</dbReference>
<organism evidence="5 6">
    <name type="scientific">Ranatra chinensis</name>
    <dbReference type="NCBI Taxonomy" id="642074"/>
    <lineage>
        <taxon>Eukaryota</taxon>
        <taxon>Metazoa</taxon>
        <taxon>Ecdysozoa</taxon>
        <taxon>Arthropoda</taxon>
        <taxon>Hexapoda</taxon>
        <taxon>Insecta</taxon>
        <taxon>Pterygota</taxon>
        <taxon>Neoptera</taxon>
        <taxon>Paraneoptera</taxon>
        <taxon>Hemiptera</taxon>
        <taxon>Heteroptera</taxon>
        <taxon>Panheteroptera</taxon>
        <taxon>Nepomorpha</taxon>
        <taxon>Nepidae</taxon>
        <taxon>Ranatrinae</taxon>
        <taxon>Ranatra</taxon>
    </lineage>
</organism>
<evidence type="ECO:0000313" key="6">
    <source>
        <dbReference type="Proteomes" id="UP001558652"/>
    </source>
</evidence>
<keyword evidence="2 3" id="KW-0040">ANK repeat</keyword>
<dbReference type="EMBL" id="JBFDAA010000008">
    <property type="protein sequence ID" value="KAL1129951.1"/>
    <property type="molecule type" value="Genomic_DNA"/>
</dbReference>
<keyword evidence="6" id="KW-1185">Reference proteome</keyword>
<keyword evidence="1" id="KW-0677">Repeat</keyword>
<dbReference type="InterPro" id="IPR036770">
    <property type="entry name" value="Ankyrin_rpt-contain_sf"/>
</dbReference>
<evidence type="ECO:0000256" key="1">
    <source>
        <dbReference type="ARBA" id="ARBA00022737"/>
    </source>
</evidence>
<evidence type="ECO:0000256" key="2">
    <source>
        <dbReference type="ARBA" id="ARBA00023043"/>
    </source>
</evidence>
<protein>
    <submittedName>
        <fullName evidence="5">Uncharacterized protein</fullName>
    </submittedName>
</protein>
<accession>A0ABD0YFH8</accession>
<dbReference type="Pfam" id="PF12796">
    <property type="entry name" value="Ank_2"/>
    <property type="match status" value="1"/>
</dbReference>
<feature type="repeat" description="ANK" evidence="3">
    <location>
        <begin position="221"/>
        <end position="253"/>
    </location>
</feature>